<evidence type="ECO:0000256" key="3">
    <source>
        <dbReference type="ARBA" id="ARBA00022729"/>
    </source>
</evidence>
<dbReference type="Gene3D" id="3.40.190.10">
    <property type="entry name" value="Periplasmic binding protein-like II"/>
    <property type="match status" value="1"/>
</dbReference>
<evidence type="ECO:0000256" key="4">
    <source>
        <dbReference type="SAM" id="SignalP"/>
    </source>
</evidence>
<gene>
    <name evidence="5" type="ORF">RS84_03591</name>
</gene>
<reference evidence="5 6" key="1">
    <citation type="submission" date="2015-02" db="EMBL/GenBank/DDBJ databases">
        <title>Draft genome sequences of ten Microbacterium spp. with emphasis on heavy metal contaminated environments.</title>
        <authorList>
            <person name="Corretto E."/>
        </authorList>
    </citation>
    <scope>NUCLEOTIDE SEQUENCE [LARGE SCALE GENOMIC DNA]</scope>
    <source>
        <strain evidence="5 6">SA35</strain>
    </source>
</reference>
<dbReference type="EMBL" id="JYJB01000010">
    <property type="protein sequence ID" value="KJL46947.1"/>
    <property type="molecule type" value="Genomic_DNA"/>
</dbReference>
<dbReference type="GO" id="GO:0055052">
    <property type="term" value="C:ATP-binding cassette (ABC) transporter complex, substrate-binding subunit-containing"/>
    <property type="evidence" value="ECO:0007669"/>
    <property type="project" value="TreeGrafter"/>
</dbReference>
<dbReference type="Pfam" id="PF01547">
    <property type="entry name" value="SBP_bac_1"/>
    <property type="match status" value="1"/>
</dbReference>
<dbReference type="AlphaFoldDB" id="A0A0M2HR28"/>
<feature type="chain" id="PRO_5038946151" evidence="4">
    <location>
        <begin position="27"/>
        <end position="445"/>
    </location>
</feature>
<protein>
    <submittedName>
        <fullName evidence="5">Bacterial extracellular solute-binding protein</fullName>
    </submittedName>
</protein>
<organism evidence="5 6">
    <name type="scientific">Microbacterium hydrocarbonoxydans</name>
    <dbReference type="NCBI Taxonomy" id="273678"/>
    <lineage>
        <taxon>Bacteria</taxon>
        <taxon>Bacillati</taxon>
        <taxon>Actinomycetota</taxon>
        <taxon>Actinomycetes</taxon>
        <taxon>Micrococcales</taxon>
        <taxon>Microbacteriaceae</taxon>
        <taxon>Microbacterium</taxon>
    </lineage>
</organism>
<dbReference type="PANTHER" id="PTHR30061">
    <property type="entry name" value="MALTOSE-BINDING PERIPLASMIC PROTEIN"/>
    <property type="match status" value="1"/>
</dbReference>
<proteinExistence type="inferred from homology"/>
<sequence length="445" mass="47021">MIRNGRRKTALAAVAGASVLALGLTACGTGGGGDAPEATGFDAEAAKGQDITFWVMGGDTPDEAREYLIDAYADATGGKLTIEQQDWSDALTKLTNQLPDAKNTPDVTEIGNTWSPTFTTAGAFTDLSPIYEDLGGDKLLPSFVEVGEVDGKQYALPYYFGSRYITYRKDIWSAAGLDVPKTLDEFGESVAKLRTDSQSGFYIGGQDWRNGISWIFANGGELAVKDGDKWSSSLSDPKTIAGLEQFQEIFTSASNAPATEDDSTPWININNDKNGAAPTAATIIAPGWAHWSIGDYTGDDDKGAEVREWNDATFGVFPLPGVEEGTVAPVFAGGSNIGISAKSENQAGAKELLRIIFSDEYQSMLAKNGLGPANVDFVGDLGDDQFAKALIDSALGSKLTPAAPGWAAVEGQKILEEFFGKIAEGGDVAALAKEYDAKIDEVING</sequence>
<keyword evidence="6" id="KW-1185">Reference proteome</keyword>
<dbReference type="PANTHER" id="PTHR30061:SF50">
    <property type="entry name" value="MALTOSE_MALTODEXTRIN-BINDING PERIPLASMIC PROTEIN"/>
    <property type="match status" value="1"/>
</dbReference>
<keyword evidence="2" id="KW-0813">Transport</keyword>
<dbReference type="GO" id="GO:0042956">
    <property type="term" value="P:maltodextrin transmembrane transport"/>
    <property type="evidence" value="ECO:0007669"/>
    <property type="project" value="TreeGrafter"/>
</dbReference>
<evidence type="ECO:0000313" key="6">
    <source>
        <dbReference type="Proteomes" id="UP000033900"/>
    </source>
</evidence>
<comment type="similarity">
    <text evidence="1">Belongs to the bacterial solute-binding protein 1 family.</text>
</comment>
<keyword evidence="3 4" id="KW-0732">Signal</keyword>
<comment type="caution">
    <text evidence="5">The sequence shown here is derived from an EMBL/GenBank/DDBJ whole genome shotgun (WGS) entry which is preliminary data.</text>
</comment>
<dbReference type="PROSITE" id="PS51257">
    <property type="entry name" value="PROKAR_LIPOPROTEIN"/>
    <property type="match status" value="1"/>
</dbReference>
<dbReference type="PATRIC" id="fig|273678.4.peg.3582"/>
<feature type="signal peptide" evidence="4">
    <location>
        <begin position="1"/>
        <end position="26"/>
    </location>
</feature>
<evidence type="ECO:0000313" key="5">
    <source>
        <dbReference type="EMBL" id="KJL46947.1"/>
    </source>
</evidence>
<dbReference type="RefSeq" id="WP_045259042.1">
    <property type="nucleotide sequence ID" value="NZ_JYJB01000010.1"/>
</dbReference>
<name>A0A0M2HR28_9MICO</name>
<evidence type="ECO:0000256" key="2">
    <source>
        <dbReference type="ARBA" id="ARBA00022448"/>
    </source>
</evidence>
<dbReference type="InterPro" id="IPR006059">
    <property type="entry name" value="SBP"/>
</dbReference>
<evidence type="ECO:0000256" key="1">
    <source>
        <dbReference type="ARBA" id="ARBA00008520"/>
    </source>
</evidence>
<dbReference type="OrthoDB" id="2507686at2"/>
<dbReference type="Proteomes" id="UP000033900">
    <property type="component" value="Unassembled WGS sequence"/>
</dbReference>
<dbReference type="STRING" id="273678.RS84_03591"/>
<dbReference type="GO" id="GO:1901982">
    <property type="term" value="F:maltose binding"/>
    <property type="evidence" value="ECO:0007669"/>
    <property type="project" value="TreeGrafter"/>
</dbReference>
<dbReference type="GO" id="GO:0015768">
    <property type="term" value="P:maltose transport"/>
    <property type="evidence" value="ECO:0007669"/>
    <property type="project" value="TreeGrafter"/>
</dbReference>
<dbReference type="SUPFAM" id="SSF53850">
    <property type="entry name" value="Periplasmic binding protein-like II"/>
    <property type="match status" value="1"/>
</dbReference>
<accession>A0A0M2HR28</accession>